<sequence>MAQDRFVSVKEIGVKNDLQIKMLFSEIKMPH</sequence>
<name>A0A2P8C940_9BACT</name>
<comment type="caution">
    <text evidence="1">The sequence shown here is derived from an EMBL/GenBank/DDBJ whole genome shotgun (WGS) entry which is preliminary data.</text>
</comment>
<organism evidence="1 2">
    <name type="scientific">Prolixibacter denitrificans</name>
    <dbReference type="NCBI Taxonomy" id="1541063"/>
    <lineage>
        <taxon>Bacteria</taxon>
        <taxon>Pseudomonadati</taxon>
        <taxon>Bacteroidota</taxon>
        <taxon>Bacteroidia</taxon>
        <taxon>Marinilabiliales</taxon>
        <taxon>Prolixibacteraceae</taxon>
        <taxon>Prolixibacter</taxon>
    </lineage>
</organism>
<dbReference type="EMBL" id="PYGC01000009">
    <property type="protein sequence ID" value="PSK81476.1"/>
    <property type="molecule type" value="Genomic_DNA"/>
</dbReference>
<accession>A0A2P8C940</accession>
<proteinExistence type="predicted"/>
<protein>
    <submittedName>
        <fullName evidence="1">Uncharacterized protein</fullName>
    </submittedName>
</protein>
<gene>
    <name evidence="1" type="ORF">CLV93_10982</name>
</gene>
<dbReference type="AlphaFoldDB" id="A0A2P8C940"/>
<reference evidence="1 2" key="1">
    <citation type="submission" date="2018-03" db="EMBL/GenBank/DDBJ databases">
        <title>Genomic Encyclopedia of Archaeal and Bacterial Type Strains, Phase II (KMG-II): from individual species to whole genera.</title>
        <authorList>
            <person name="Goeker M."/>
        </authorList>
    </citation>
    <scope>NUCLEOTIDE SEQUENCE [LARGE SCALE GENOMIC DNA]</scope>
    <source>
        <strain evidence="1 2">DSM 27267</strain>
    </source>
</reference>
<evidence type="ECO:0000313" key="1">
    <source>
        <dbReference type="EMBL" id="PSK81476.1"/>
    </source>
</evidence>
<dbReference type="Proteomes" id="UP000240621">
    <property type="component" value="Unassembled WGS sequence"/>
</dbReference>
<evidence type="ECO:0000313" key="2">
    <source>
        <dbReference type="Proteomes" id="UP000240621"/>
    </source>
</evidence>